<feature type="domain" description="Viral Fc-gamma receptor-like protein UL119-like" evidence="1">
    <location>
        <begin position="225"/>
        <end position="401"/>
    </location>
</feature>
<evidence type="ECO:0000259" key="1">
    <source>
        <dbReference type="Pfam" id="PF25741"/>
    </source>
</evidence>
<evidence type="ECO:0000313" key="2">
    <source>
        <dbReference type="EMBL" id="AFL03442.1"/>
    </source>
</evidence>
<dbReference type="EMBL" id="JQ795930">
    <property type="protein sequence ID" value="AFL03442.1"/>
    <property type="molecule type" value="Genomic_DNA"/>
</dbReference>
<accession>I3WEX9</accession>
<organismHost>
    <name type="scientific">Macaca mulatta</name>
    <name type="common">Rhesus macaque</name>
    <dbReference type="NCBI Taxonomy" id="9544"/>
</organismHost>
<protein>
    <submittedName>
        <fullName evidence="2">Rh152/Rh151</fullName>
    </submittedName>
</protein>
<organism evidence="2 3">
    <name type="scientific">Rhesus cytomegalovirus (strain 68-1)</name>
    <name type="common">RhCMV</name>
    <dbReference type="NCBI Taxonomy" id="47929"/>
    <lineage>
        <taxon>Viruses</taxon>
        <taxon>Duplodnaviria</taxon>
        <taxon>Heunggongvirae</taxon>
        <taxon>Peploviricota</taxon>
        <taxon>Herviviricetes</taxon>
        <taxon>Herpesvirales</taxon>
        <taxon>Orthoherpesviridae</taxon>
        <taxon>Betaherpesvirinae</taxon>
        <taxon>Cytomegalovirus</taxon>
        <taxon>Cytomegalovirus macacinebeta3</taxon>
    </lineage>
</organism>
<dbReference type="InterPro" id="IPR057751">
    <property type="entry name" value="Viral_FcR_dom"/>
</dbReference>
<sequence length="403" mass="43138">MLGTGHVLALAAAVLIAQQVIGGTSTTTAANTTSTTTAPSTSTVTSSATSVTTSLTSSSAAASSVTSSNAASSSTSGTATSTATSTQKTSTSNSSTDTGTQTTSSNTTTAPATTESATTSSNASDNSTTENSTVTTTADTTSDTSTAATSTTANKPRVPDIYVTCESAYSYNYLVLQTTCQIHNMSHAQNVSRDLISIECFEQVGCDGNLTSIGSVTTSNTSHGMLYNITTQTFTMYRQAPNVTTQYSCRFIATGQTLNKSWEFLVMPIKAVFASPTNDSMIQLRVLVNDHPCTNETVYSSSKAFVYFGNTNHSSHKVQNITRHNQSLWEYIFHFTNHDLPNTAHMKILLGDRYSVSTHVFIKRDPDEWPIIGTLGYIVLAFLLFMLFALLYITYVLMRQRNP</sequence>
<reference evidence="2 3" key="1">
    <citation type="journal article" date="2012" name="J. Virol.">
        <title>Reevaluation of the Coding Potential and Proteomic Analysis of the BAC-Derived Rhesus Cytomegalovirus Strain 68-1.</title>
        <authorList>
            <person name="Malouli D."/>
            <person name="Nakayasu E.S."/>
            <person name="Viswanathan K."/>
            <person name="Camp D.G.II."/>
            <person name="Chang W.L."/>
            <person name="Barry P.A."/>
            <person name="Smith R.D."/>
            <person name="Fruh K."/>
        </authorList>
    </citation>
    <scope>NUCLEOTIDE SEQUENCE [LARGE SCALE GENOMIC DNA]</scope>
    <source>
        <strain evidence="2">68-1 BAC</strain>
    </source>
</reference>
<dbReference type="Proteomes" id="UP000101154">
    <property type="component" value="Segment"/>
</dbReference>
<dbReference type="Pfam" id="PF25741">
    <property type="entry name" value="Viral_FcR"/>
    <property type="match status" value="1"/>
</dbReference>
<name>I3WEX9_RHCM6</name>
<proteinExistence type="predicted"/>
<evidence type="ECO:0000313" key="3">
    <source>
        <dbReference type="Proteomes" id="UP000101154"/>
    </source>
</evidence>